<accession>A0AAU7QF57</accession>
<organism evidence="2">
    <name type="scientific">Acerihabitans sp. KWT182</name>
    <dbReference type="NCBI Taxonomy" id="3157919"/>
    <lineage>
        <taxon>Bacteria</taxon>
        <taxon>Pseudomonadati</taxon>
        <taxon>Pseudomonadota</taxon>
        <taxon>Gammaproteobacteria</taxon>
        <taxon>Enterobacterales</taxon>
        <taxon>Pectobacteriaceae</taxon>
        <taxon>Acerihabitans</taxon>
    </lineage>
</organism>
<feature type="region of interest" description="Disordered" evidence="1">
    <location>
        <begin position="1"/>
        <end position="21"/>
    </location>
</feature>
<evidence type="ECO:0000313" key="2">
    <source>
        <dbReference type="EMBL" id="XBS71715.1"/>
    </source>
</evidence>
<sequence length="321" mass="36522">MRLNAIANGVQPGQSNPHLRQQTPLHESFTSLLAKLKKVGAVTHNETLQKFIYFSDHNIENIKTSLQDTNNAPRIKELIWRAWTSCLSTHQGIDDDKSASALKKLQAALEKRVGNRCSQQSIITNFMNMTEDAKFLFNSVIDAKDYLKKSVKDKKNEALAEVIYKINNYKNRSQKPGVEIIATNPSKHPEIPIYRHELTSSVQNTQPLGQDILEKHKIKVQNELVEIGADAFNKIDYFTENALSKIRRSNHYAYSKSQTDDAIEWMNFTFTLASQKMKISLERLDNDIARDLNQAGDKIRQEHLASGDFNQHCSTPHATES</sequence>
<protein>
    <submittedName>
        <fullName evidence="2">Uncharacterized protein</fullName>
    </submittedName>
</protein>
<feature type="compositionally biased region" description="Polar residues" evidence="1">
    <location>
        <begin position="11"/>
        <end position="21"/>
    </location>
</feature>
<proteinExistence type="predicted"/>
<evidence type="ECO:0000256" key="1">
    <source>
        <dbReference type="SAM" id="MobiDB-lite"/>
    </source>
</evidence>
<name>A0AAU7QF57_9GAMM</name>
<reference evidence="2" key="1">
    <citation type="submission" date="2024-06" db="EMBL/GenBank/DDBJ databases">
        <authorList>
            <person name="Coelho C."/>
            <person name="Bento M."/>
            <person name="Garcia E."/>
            <person name="Camelo A."/>
            <person name="Brandao I."/>
            <person name="Espirito Santo C."/>
            <person name="Trovao J."/>
            <person name="Verissimo A."/>
            <person name="Costa J."/>
            <person name="Tiago I."/>
        </authorList>
    </citation>
    <scope>NUCLEOTIDE SEQUENCE</scope>
    <source>
        <strain evidence="2">KWT182</strain>
    </source>
</reference>
<dbReference type="EMBL" id="CP157947">
    <property type="protein sequence ID" value="XBS71715.1"/>
    <property type="molecule type" value="Genomic_DNA"/>
</dbReference>
<gene>
    <name evidence="2" type="ORF">ABK905_12965</name>
</gene>
<dbReference type="AlphaFoldDB" id="A0AAU7QF57"/>